<dbReference type="EMBL" id="JH711586">
    <property type="protein sequence ID" value="EIW76340.1"/>
    <property type="molecule type" value="Genomic_DNA"/>
</dbReference>
<dbReference type="GO" id="GO:0043386">
    <property type="term" value="P:mycotoxin biosynthetic process"/>
    <property type="evidence" value="ECO:0007669"/>
    <property type="project" value="InterPro"/>
</dbReference>
<comment type="similarity">
    <text evidence="3">Belongs to the ustYa family.</text>
</comment>
<dbReference type="PANTHER" id="PTHR33365:SF11">
    <property type="entry name" value="TAT PATHWAY SIGNAL SEQUENCE"/>
    <property type="match status" value="1"/>
</dbReference>
<evidence type="ECO:0000256" key="3">
    <source>
        <dbReference type="ARBA" id="ARBA00035112"/>
    </source>
</evidence>
<proteinExistence type="inferred from homology"/>
<dbReference type="AlphaFoldDB" id="A0A5M3MBZ2"/>
<evidence type="ECO:0000313" key="5">
    <source>
        <dbReference type="EMBL" id="EIW76340.1"/>
    </source>
</evidence>
<dbReference type="RefSeq" id="XP_007773574.1">
    <property type="nucleotide sequence ID" value="XM_007775384.1"/>
</dbReference>
<gene>
    <name evidence="5" type="ORF">CONPUDRAFT_168900</name>
</gene>
<dbReference type="Proteomes" id="UP000053558">
    <property type="component" value="Unassembled WGS sequence"/>
</dbReference>
<protein>
    <recommendedName>
        <fullName evidence="7">Oxidase ustYa</fullName>
    </recommendedName>
</protein>
<keyword evidence="4" id="KW-0812">Transmembrane</keyword>
<evidence type="ECO:0000256" key="2">
    <source>
        <dbReference type="ARBA" id="ARBA00023002"/>
    </source>
</evidence>
<dbReference type="KEGG" id="cput:CONPUDRAFT_168900"/>
<dbReference type="GO" id="GO:0016491">
    <property type="term" value="F:oxidoreductase activity"/>
    <property type="evidence" value="ECO:0007669"/>
    <property type="project" value="UniProtKB-KW"/>
</dbReference>
<evidence type="ECO:0000313" key="6">
    <source>
        <dbReference type="Proteomes" id="UP000053558"/>
    </source>
</evidence>
<dbReference type="PANTHER" id="PTHR33365">
    <property type="entry name" value="YALI0B05434P"/>
    <property type="match status" value="1"/>
</dbReference>
<accession>A0A5M3MBZ2</accession>
<evidence type="ECO:0008006" key="7">
    <source>
        <dbReference type="Google" id="ProtNLM"/>
    </source>
</evidence>
<dbReference type="OrthoDB" id="3687641at2759"/>
<evidence type="ECO:0000256" key="4">
    <source>
        <dbReference type="SAM" id="Phobius"/>
    </source>
</evidence>
<dbReference type="OMA" id="ECKDWAP"/>
<evidence type="ECO:0000256" key="1">
    <source>
        <dbReference type="ARBA" id="ARBA00004685"/>
    </source>
</evidence>
<keyword evidence="2" id="KW-0560">Oxidoreductase</keyword>
<sequence length="209" mass="23911">MVSSPHRTSLIVAIVALLAANWSILISYRAKIQALKPKAVDYSYIGDDYPAWFDVPGIDDPIEMTFAESSSYPMTGERAQALYISMRASYSHNGYVHLGPDHRWFAVSMFHQLHCINQIRNNIVDPDGHTGRHAAKGHIQHCLNYLRQFFLCHADDTLEPGNFLEREHAMGTISHTRQCQDWMKLEDATEANWQEWLAFNATYPYPPES</sequence>
<name>A0A5M3MBZ2_CONPW</name>
<feature type="transmembrane region" description="Helical" evidence="4">
    <location>
        <begin position="6"/>
        <end position="28"/>
    </location>
</feature>
<keyword evidence="4" id="KW-0472">Membrane</keyword>
<keyword evidence="6" id="KW-1185">Reference proteome</keyword>
<comment type="caution">
    <text evidence="5">The sequence shown here is derived from an EMBL/GenBank/DDBJ whole genome shotgun (WGS) entry which is preliminary data.</text>
</comment>
<dbReference type="Pfam" id="PF11807">
    <property type="entry name" value="UstYa"/>
    <property type="match status" value="1"/>
</dbReference>
<comment type="pathway">
    <text evidence="1">Mycotoxin biosynthesis.</text>
</comment>
<dbReference type="InterPro" id="IPR021765">
    <property type="entry name" value="UstYa-like"/>
</dbReference>
<dbReference type="GeneID" id="19206098"/>
<keyword evidence="4" id="KW-1133">Transmembrane helix</keyword>
<organism evidence="5 6">
    <name type="scientific">Coniophora puteana (strain RWD-64-598)</name>
    <name type="common">Brown rot fungus</name>
    <dbReference type="NCBI Taxonomy" id="741705"/>
    <lineage>
        <taxon>Eukaryota</taxon>
        <taxon>Fungi</taxon>
        <taxon>Dikarya</taxon>
        <taxon>Basidiomycota</taxon>
        <taxon>Agaricomycotina</taxon>
        <taxon>Agaricomycetes</taxon>
        <taxon>Agaricomycetidae</taxon>
        <taxon>Boletales</taxon>
        <taxon>Coniophorineae</taxon>
        <taxon>Coniophoraceae</taxon>
        <taxon>Coniophora</taxon>
    </lineage>
</organism>
<reference evidence="6" key="1">
    <citation type="journal article" date="2012" name="Science">
        <title>The Paleozoic origin of enzymatic lignin decomposition reconstructed from 31 fungal genomes.</title>
        <authorList>
            <person name="Floudas D."/>
            <person name="Binder M."/>
            <person name="Riley R."/>
            <person name="Barry K."/>
            <person name="Blanchette R.A."/>
            <person name="Henrissat B."/>
            <person name="Martinez A.T."/>
            <person name="Otillar R."/>
            <person name="Spatafora J.W."/>
            <person name="Yadav J.S."/>
            <person name="Aerts A."/>
            <person name="Benoit I."/>
            <person name="Boyd A."/>
            <person name="Carlson A."/>
            <person name="Copeland A."/>
            <person name="Coutinho P.M."/>
            <person name="de Vries R.P."/>
            <person name="Ferreira P."/>
            <person name="Findley K."/>
            <person name="Foster B."/>
            <person name="Gaskell J."/>
            <person name="Glotzer D."/>
            <person name="Gorecki P."/>
            <person name="Heitman J."/>
            <person name="Hesse C."/>
            <person name="Hori C."/>
            <person name="Igarashi K."/>
            <person name="Jurgens J.A."/>
            <person name="Kallen N."/>
            <person name="Kersten P."/>
            <person name="Kohler A."/>
            <person name="Kuees U."/>
            <person name="Kumar T.K.A."/>
            <person name="Kuo A."/>
            <person name="LaButti K."/>
            <person name="Larrondo L.F."/>
            <person name="Lindquist E."/>
            <person name="Ling A."/>
            <person name="Lombard V."/>
            <person name="Lucas S."/>
            <person name="Lundell T."/>
            <person name="Martin R."/>
            <person name="McLaughlin D.J."/>
            <person name="Morgenstern I."/>
            <person name="Morin E."/>
            <person name="Murat C."/>
            <person name="Nagy L.G."/>
            <person name="Nolan M."/>
            <person name="Ohm R.A."/>
            <person name="Patyshakuliyeva A."/>
            <person name="Rokas A."/>
            <person name="Ruiz-Duenas F.J."/>
            <person name="Sabat G."/>
            <person name="Salamov A."/>
            <person name="Samejima M."/>
            <person name="Schmutz J."/>
            <person name="Slot J.C."/>
            <person name="St John F."/>
            <person name="Stenlid J."/>
            <person name="Sun H."/>
            <person name="Sun S."/>
            <person name="Syed K."/>
            <person name="Tsang A."/>
            <person name="Wiebenga A."/>
            <person name="Young D."/>
            <person name="Pisabarro A."/>
            <person name="Eastwood D.C."/>
            <person name="Martin F."/>
            <person name="Cullen D."/>
            <person name="Grigoriev I.V."/>
            <person name="Hibbett D.S."/>
        </authorList>
    </citation>
    <scope>NUCLEOTIDE SEQUENCE [LARGE SCALE GENOMIC DNA]</scope>
    <source>
        <strain evidence="6">RWD-64-598 SS2</strain>
    </source>
</reference>